<feature type="transmembrane region" description="Helical" evidence="4">
    <location>
        <begin position="26"/>
        <end position="45"/>
    </location>
</feature>
<feature type="transmembrane region" description="Helical" evidence="4">
    <location>
        <begin position="353"/>
        <end position="372"/>
    </location>
</feature>
<keyword evidence="2 4" id="KW-1133">Transmembrane helix</keyword>
<dbReference type="EMBL" id="BMGG01000008">
    <property type="protein sequence ID" value="GGC80705.1"/>
    <property type="molecule type" value="Genomic_DNA"/>
</dbReference>
<feature type="transmembrane region" description="Helical" evidence="4">
    <location>
        <begin position="384"/>
        <end position="403"/>
    </location>
</feature>
<name>A0A916XKB8_9HYPH</name>
<reference evidence="6" key="2">
    <citation type="submission" date="2020-09" db="EMBL/GenBank/DDBJ databases">
        <authorList>
            <person name="Sun Q."/>
            <person name="Zhou Y."/>
        </authorList>
    </citation>
    <scope>NUCLEOTIDE SEQUENCE</scope>
    <source>
        <strain evidence="6">CGMCC 1.12919</strain>
    </source>
</reference>
<feature type="transmembrane region" description="Helical" evidence="4">
    <location>
        <begin position="152"/>
        <end position="170"/>
    </location>
</feature>
<keyword evidence="3 4" id="KW-0472">Membrane</keyword>
<feature type="transmembrane region" description="Helical" evidence="4">
    <location>
        <begin position="176"/>
        <end position="197"/>
    </location>
</feature>
<keyword evidence="7" id="KW-1185">Reference proteome</keyword>
<feature type="transmembrane region" description="Helical" evidence="4">
    <location>
        <begin position="294"/>
        <end position="312"/>
    </location>
</feature>
<dbReference type="PROSITE" id="PS50850">
    <property type="entry name" value="MFS"/>
    <property type="match status" value="1"/>
</dbReference>
<feature type="transmembrane region" description="Helical" evidence="4">
    <location>
        <begin position="226"/>
        <end position="249"/>
    </location>
</feature>
<evidence type="ECO:0000256" key="4">
    <source>
        <dbReference type="SAM" id="Phobius"/>
    </source>
</evidence>
<feature type="transmembrane region" description="Helical" evidence="4">
    <location>
        <begin position="92"/>
        <end position="112"/>
    </location>
</feature>
<dbReference type="InterPro" id="IPR020846">
    <property type="entry name" value="MFS_dom"/>
</dbReference>
<evidence type="ECO:0000313" key="7">
    <source>
        <dbReference type="Proteomes" id="UP000637002"/>
    </source>
</evidence>
<reference evidence="6" key="1">
    <citation type="journal article" date="2014" name="Int. J. Syst. Evol. Microbiol.">
        <title>Complete genome sequence of Corynebacterium casei LMG S-19264T (=DSM 44701T), isolated from a smear-ripened cheese.</title>
        <authorList>
            <consortium name="US DOE Joint Genome Institute (JGI-PGF)"/>
            <person name="Walter F."/>
            <person name="Albersmeier A."/>
            <person name="Kalinowski J."/>
            <person name="Ruckert C."/>
        </authorList>
    </citation>
    <scope>NUCLEOTIDE SEQUENCE</scope>
    <source>
        <strain evidence="6">CGMCC 1.12919</strain>
    </source>
</reference>
<organism evidence="6 7">
    <name type="scientific">Chelatococcus reniformis</name>
    <dbReference type="NCBI Taxonomy" id="1494448"/>
    <lineage>
        <taxon>Bacteria</taxon>
        <taxon>Pseudomonadati</taxon>
        <taxon>Pseudomonadota</taxon>
        <taxon>Alphaproteobacteria</taxon>
        <taxon>Hyphomicrobiales</taxon>
        <taxon>Chelatococcaceae</taxon>
        <taxon>Chelatococcus</taxon>
    </lineage>
</organism>
<evidence type="ECO:0000259" key="5">
    <source>
        <dbReference type="PROSITE" id="PS50850"/>
    </source>
</evidence>
<protein>
    <submittedName>
        <fullName evidence="6">MFS transporter</fullName>
    </submittedName>
</protein>
<feature type="transmembrane region" description="Helical" evidence="4">
    <location>
        <begin position="118"/>
        <end position="140"/>
    </location>
</feature>
<gene>
    <name evidence="6" type="ORF">GCM10010994_43370</name>
</gene>
<sequence length="414" mass="42752">MDDPAPTSSSFVSGTNTAAGPKPWRMTLSALCCYLIAVGLARFAYTPLIPALVHDQWFSAAQAAYLGAANLAGYLIGAVLSRRLAALAPTAALLRIAMVIAALSFFACAAPAPFTWFLVWRATAGFVGAVLIILAAPFVLPHIAAERRGLAAGMMFVGPGSGIVLAGLVVPELLTVSLTATWIGLGLICAVLVAVAWSGWPAEHRAPPTPTRATDGPGADAAEPALWLLAAVYAIYALSSVGLVPHMLFLVDYVARGLGRGIVVGSYHWALFGLGAMIGPLVAGGMGDRFGFRLTLRLSLLIQATGVGVLALTPHPLALIGSSLLIGAFIPAISVLTLGRIQEITTGATAANAWRVATIGFAVGQAAAAYGLSYIFSATESYRLLYGLGAATILVAFAVDLLMDALAQRRATRA</sequence>
<dbReference type="GO" id="GO:0005886">
    <property type="term" value="C:plasma membrane"/>
    <property type="evidence" value="ECO:0007669"/>
    <property type="project" value="TreeGrafter"/>
</dbReference>
<feature type="transmembrane region" description="Helical" evidence="4">
    <location>
        <begin position="57"/>
        <end position="80"/>
    </location>
</feature>
<dbReference type="Proteomes" id="UP000637002">
    <property type="component" value="Unassembled WGS sequence"/>
</dbReference>
<feature type="domain" description="Major facilitator superfamily (MFS) profile" evidence="5">
    <location>
        <begin position="25"/>
        <end position="407"/>
    </location>
</feature>
<evidence type="ECO:0000256" key="3">
    <source>
        <dbReference type="ARBA" id="ARBA00023136"/>
    </source>
</evidence>
<dbReference type="Pfam" id="PF06779">
    <property type="entry name" value="MFS_4"/>
    <property type="match status" value="1"/>
</dbReference>
<accession>A0A916XKB8</accession>
<dbReference type="PANTHER" id="PTHR23537:SF1">
    <property type="entry name" value="SUGAR TRANSPORTER"/>
    <property type="match status" value="1"/>
</dbReference>
<dbReference type="GO" id="GO:0022857">
    <property type="term" value="F:transmembrane transporter activity"/>
    <property type="evidence" value="ECO:0007669"/>
    <property type="project" value="InterPro"/>
</dbReference>
<dbReference type="RefSeq" id="WP_188611266.1">
    <property type="nucleotide sequence ID" value="NZ_BMGG01000008.1"/>
</dbReference>
<feature type="transmembrane region" description="Helical" evidence="4">
    <location>
        <begin position="269"/>
        <end position="287"/>
    </location>
</feature>
<evidence type="ECO:0000313" key="6">
    <source>
        <dbReference type="EMBL" id="GGC80705.1"/>
    </source>
</evidence>
<evidence type="ECO:0000256" key="1">
    <source>
        <dbReference type="ARBA" id="ARBA00022692"/>
    </source>
</evidence>
<dbReference type="InterPro" id="IPR036259">
    <property type="entry name" value="MFS_trans_sf"/>
</dbReference>
<evidence type="ECO:0000256" key="2">
    <source>
        <dbReference type="ARBA" id="ARBA00022989"/>
    </source>
</evidence>
<feature type="transmembrane region" description="Helical" evidence="4">
    <location>
        <begin position="318"/>
        <end position="341"/>
    </location>
</feature>
<dbReference type="AlphaFoldDB" id="A0A916XKB8"/>
<dbReference type="PANTHER" id="PTHR23537">
    <property type="match status" value="1"/>
</dbReference>
<dbReference type="SUPFAM" id="SSF103473">
    <property type="entry name" value="MFS general substrate transporter"/>
    <property type="match status" value="1"/>
</dbReference>
<keyword evidence="1 4" id="KW-0812">Transmembrane</keyword>
<comment type="caution">
    <text evidence="6">The sequence shown here is derived from an EMBL/GenBank/DDBJ whole genome shotgun (WGS) entry which is preliminary data.</text>
</comment>
<dbReference type="InterPro" id="IPR010645">
    <property type="entry name" value="MFS_4"/>
</dbReference>
<proteinExistence type="predicted"/>
<dbReference type="Gene3D" id="1.20.1250.20">
    <property type="entry name" value="MFS general substrate transporter like domains"/>
    <property type="match status" value="2"/>
</dbReference>